<dbReference type="Proteomes" id="UP001315686">
    <property type="component" value="Unassembled WGS sequence"/>
</dbReference>
<reference evidence="6 7" key="1">
    <citation type="journal article" date="2021" name="Arch. Microbiol.">
        <title>Harenicola maris gen. nov., sp. nov. isolated from the Sea of Japan shallow sediments.</title>
        <authorList>
            <person name="Romanenko L.A."/>
            <person name="Kurilenko V.V."/>
            <person name="Chernysheva N.Y."/>
            <person name="Tekutyeva L.A."/>
            <person name="Velansky P.V."/>
            <person name="Svetashev V.I."/>
            <person name="Isaeva M.P."/>
        </authorList>
    </citation>
    <scope>NUCLEOTIDE SEQUENCE [LARGE SCALE GENOMIC DNA]</scope>
    <source>
        <strain evidence="6 7">KMM 3653</strain>
    </source>
</reference>
<dbReference type="Pfam" id="PF02590">
    <property type="entry name" value="SPOUT_MTase"/>
    <property type="match status" value="1"/>
</dbReference>
<dbReference type="PANTHER" id="PTHR33603">
    <property type="entry name" value="METHYLTRANSFERASE"/>
    <property type="match status" value="1"/>
</dbReference>
<dbReference type="GO" id="GO:0070038">
    <property type="term" value="F:rRNA (pseudouridine-N3-)-methyltransferase activity"/>
    <property type="evidence" value="ECO:0007669"/>
    <property type="project" value="UniProtKB-UniRule"/>
</dbReference>
<dbReference type="EC" id="2.1.1.177" evidence="5"/>
<organism evidence="6 7">
    <name type="scientific">Harenicola maris</name>
    <dbReference type="NCBI Taxonomy" id="2841044"/>
    <lineage>
        <taxon>Bacteria</taxon>
        <taxon>Pseudomonadati</taxon>
        <taxon>Pseudomonadota</taxon>
        <taxon>Alphaproteobacteria</taxon>
        <taxon>Rhodobacterales</taxon>
        <taxon>Paracoccaceae</taxon>
        <taxon>Harenicola</taxon>
    </lineage>
</organism>
<dbReference type="PIRSF" id="PIRSF004505">
    <property type="entry name" value="MT_bac"/>
    <property type="match status" value="1"/>
</dbReference>
<dbReference type="NCBIfam" id="NF000988">
    <property type="entry name" value="PRK00103.2-2"/>
    <property type="match status" value="1"/>
</dbReference>
<dbReference type="InterPro" id="IPR003742">
    <property type="entry name" value="RlmH-like"/>
</dbReference>
<name>A0AAP2CQM1_9RHOB</name>
<dbReference type="HAMAP" id="MF_00658">
    <property type="entry name" value="23SrRNA_methyltr_H"/>
    <property type="match status" value="1"/>
</dbReference>
<evidence type="ECO:0000256" key="5">
    <source>
        <dbReference type="HAMAP-Rule" id="MF_00658"/>
    </source>
</evidence>
<feature type="binding site" evidence="5">
    <location>
        <position position="103"/>
    </location>
    <ligand>
        <name>S-adenosyl-L-methionine</name>
        <dbReference type="ChEBI" id="CHEBI:59789"/>
    </ligand>
</feature>
<gene>
    <name evidence="5 6" type="primary">rlmH</name>
    <name evidence="6" type="ORF">IV417_08565</name>
</gene>
<evidence type="ECO:0000313" key="7">
    <source>
        <dbReference type="Proteomes" id="UP001315686"/>
    </source>
</evidence>
<evidence type="ECO:0000256" key="3">
    <source>
        <dbReference type="ARBA" id="ARBA00022691"/>
    </source>
</evidence>
<keyword evidence="1 5" id="KW-0489">Methyltransferase</keyword>
<dbReference type="InterPro" id="IPR029028">
    <property type="entry name" value="Alpha/beta_knot_MTases"/>
</dbReference>
<evidence type="ECO:0000313" key="6">
    <source>
        <dbReference type="EMBL" id="MBT0957437.1"/>
    </source>
</evidence>
<comment type="function">
    <text evidence="5">Specifically methylates the pseudouridine at position 1915 (m3Psi1915) in 23S rRNA.</text>
</comment>
<dbReference type="GO" id="GO:0005737">
    <property type="term" value="C:cytoplasm"/>
    <property type="evidence" value="ECO:0007669"/>
    <property type="project" value="UniProtKB-SubCell"/>
</dbReference>
<comment type="similarity">
    <text evidence="4 5">Belongs to the RNA methyltransferase RlmH family.</text>
</comment>
<dbReference type="PANTHER" id="PTHR33603:SF1">
    <property type="entry name" value="RIBOSOMAL RNA LARGE SUBUNIT METHYLTRANSFERASE H"/>
    <property type="match status" value="1"/>
</dbReference>
<evidence type="ECO:0000256" key="2">
    <source>
        <dbReference type="ARBA" id="ARBA00022679"/>
    </source>
</evidence>
<comment type="caution">
    <text evidence="6">The sequence shown here is derived from an EMBL/GenBank/DDBJ whole genome shotgun (WGS) entry which is preliminary data.</text>
</comment>
<keyword evidence="7" id="KW-1185">Reference proteome</keyword>
<sequence>MRLTIAAMGRQKGGPEGAMVTDYLARASRTGRALGLGPASLTEVDDRKGGKSDQADMLRRATSGADVLIALDERGKTLSSPQFTAKLTGWRDMGRSHAAFVIGAADGLDPALVAEADFTLSFGAMVWPHMLARAMLAEQIYRAVNIAAGTPYHRV</sequence>
<dbReference type="RefSeq" id="WP_327793671.1">
    <property type="nucleotide sequence ID" value="NZ_JADQAZ010000002.1"/>
</dbReference>
<dbReference type="EMBL" id="JADQAZ010000002">
    <property type="protein sequence ID" value="MBT0957437.1"/>
    <property type="molecule type" value="Genomic_DNA"/>
</dbReference>
<keyword evidence="5" id="KW-0963">Cytoplasm</keyword>
<evidence type="ECO:0000256" key="1">
    <source>
        <dbReference type="ARBA" id="ARBA00022603"/>
    </source>
</evidence>
<evidence type="ECO:0000256" key="4">
    <source>
        <dbReference type="ARBA" id="ARBA00038303"/>
    </source>
</evidence>
<dbReference type="CDD" id="cd18081">
    <property type="entry name" value="RlmH-like"/>
    <property type="match status" value="1"/>
</dbReference>
<dbReference type="SUPFAM" id="SSF75217">
    <property type="entry name" value="alpha/beta knot"/>
    <property type="match status" value="1"/>
</dbReference>
<keyword evidence="3 5" id="KW-0949">S-adenosyl-L-methionine</keyword>
<feature type="binding site" evidence="5">
    <location>
        <begin position="122"/>
        <end position="127"/>
    </location>
    <ligand>
        <name>S-adenosyl-L-methionine</name>
        <dbReference type="ChEBI" id="CHEBI:59789"/>
    </ligand>
</feature>
<comment type="subcellular location">
    <subcellularLocation>
        <location evidence="5">Cytoplasm</location>
    </subcellularLocation>
</comment>
<keyword evidence="2 5" id="KW-0808">Transferase</keyword>
<dbReference type="NCBIfam" id="NF000989">
    <property type="entry name" value="PRK00103.2-3"/>
    <property type="match status" value="1"/>
</dbReference>
<keyword evidence="5" id="KW-0698">rRNA processing</keyword>
<feature type="binding site" evidence="5">
    <location>
        <position position="71"/>
    </location>
    <ligand>
        <name>S-adenosyl-L-methionine</name>
        <dbReference type="ChEBI" id="CHEBI:59789"/>
    </ligand>
</feature>
<dbReference type="InterPro" id="IPR029026">
    <property type="entry name" value="tRNA_m1G_MTases_N"/>
</dbReference>
<dbReference type="Gene3D" id="3.40.1280.10">
    <property type="match status" value="1"/>
</dbReference>
<dbReference type="AlphaFoldDB" id="A0AAP2CQM1"/>
<protein>
    <recommendedName>
        <fullName evidence="5">Ribosomal RNA large subunit methyltransferase H</fullName>
        <ecNumber evidence="5">2.1.1.177</ecNumber>
    </recommendedName>
    <alternativeName>
        <fullName evidence="5">23S rRNA (pseudouridine1915-N3)-methyltransferase</fullName>
    </alternativeName>
    <alternativeName>
        <fullName evidence="5">23S rRNA m3Psi1915 methyltransferase</fullName>
    </alternativeName>
    <alternativeName>
        <fullName evidence="5">rRNA (pseudouridine-N3-)-methyltransferase RlmH</fullName>
    </alternativeName>
</protein>
<comment type="subunit">
    <text evidence="5">Homodimer.</text>
</comment>
<accession>A0AAP2CQM1</accession>
<proteinExistence type="inferred from homology"/>
<comment type="catalytic activity">
    <reaction evidence="5">
        <text>pseudouridine(1915) in 23S rRNA + S-adenosyl-L-methionine = N(3)-methylpseudouridine(1915) in 23S rRNA + S-adenosyl-L-homocysteine + H(+)</text>
        <dbReference type="Rhea" id="RHEA:42752"/>
        <dbReference type="Rhea" id="RHEA-COMP:10221"/>
        <dbReference type="Rhea" id="RHEA-COMP:10222"/>
        <dbReference type="ChEBI" id="CHEBI:15378"/>
        <dbReference type="ChEBI" id="CHEBI:57856"/>
        <dbReference type="ChEBI" id="CHEBI:59789"/>
        <dbReference type="ChEBI" id="CHEBI:65314"/>
        <dbReference type="ChEBI" id="CHEBI:74486"/>
        <dbReference type="EC" id="2.1.1.177"/>
    </reaction>
</comment>